<dbReference type="Proteomes" id="UP000010471">
    <property type="component" value="Chromosome"/>
</dbReference>
<evidence type="ECO:0000313" key="3">
    <source>
        <dbReference type="Proteomes" id="UP000010471"/>
    </source>
</evidence>
<reference evidence="2 3" key="1">
    <citation type="submission" date="2012-06" db="EMBL/GenBank/DDBJ databases">
        <title>Finished chromosome of genome of Microcoleus sp. PCC 7113.</title>
        <authorList>
            <consortium name="US DOE Joint Genome Institute"/>
            <person name="Gugger M."/>
            <person name="Coursin T."/>
            <person name="Rippka R."/>
            <person name="Tandeau De Marsac N."/>
            <person name="Huntemann M."/>
            <person name="Wei C.-L."/>
            <person name="Han J."/>
            <person name="Detter J.C."/>
            <person name="Han C."/>
            <person name="Tapia R."/>
            <person name="Chen A."/>
            <person name="Kyrpides N."/>
            <person name="Mavromatis K."/>
            <person name="Markowitz V."/>
            <person name="Szeto E."/>
            <person name="Ivanova N."/>
            <person name="Pagani I."/>
            <person name="Pati A."/>
            <person name="Goodwin L."/>
            <person name="Nordberg H.P."/>
            <person name="Cantor M.N."/>
            <person name="Hua S.X."/>
            <person name="Woyke T."/>
            <person name="Kerfeld C.A."/>
        </authorList>
    </citation>
    <scope>NUCLEOTIDE SEQUENCE [LARGE SCALE GENOMIC DNA]</scope>
    <source>
        <strain evidence="2 3">PCC 7113</strain>
    </source>
</reference>
<keyword evidence="3" id="KW-1185">Reference proteome</keyword>
<proteinExistence type="predicted"/>
<feature type="transmembrane region" description="Helical" evidence="1">
    <location>
        <begin position="60"/>
        <end position="78"/>
    </location>
</feature>
<evidence type="ECO:0000313" key="2">
    <source>
        <dbReference type="EMBL" id="AFZ19392.1"/>
    </source>
</evidence>
<dbReference type="EMBL" id="CP003630">
    <property type="protein sequence ID" value="AFZ19392.1"/>
    <property type="molecule type" value="Genomic_DNA"/>
</dbReference>
<keyword evidence="1" id="KW-0812">Transmembrane</keyword>
<dbReference type="KEGG" id="mic:Mic7113_3672"/>
<protein>
    <submittedName>
        <fullName evidence="2">Uncharacterized protein</fullName>
    </submittedName>
</protein>
<evidence type="ECO:0000256" key="1">
    <source>
        <dbReference type="SAM" id="Phobius"/>
    </source>
</evidence>
<name>K9WIM8_9CYAN</name>
<organism evidence="2 3">
    <name type="scientific">Allocoleopsis franciscana PCC 7113</name>
    <dbReference type="NCBI Taxonomy" id="1173027"/>
    <lineage>
        <taxon>Bacteria</taxon>
        <taxon>Bacillati</taxon>
        <taxon>Cyanobacteriota</taxon>
        <taxon>Cyanophyceae</taxon>
        <taxon>Coleofasciculales</taxon>
        <taxon>Coleofasciculaceae</taxon>
        <taxon>Allocoleopsis</taxon>
        <taxon>Allocoleopsis franciscana</taxon>
    </lineage>
</organism>
<dbReference type="HOGENOM" id="CLU_2343568_0_0_3"/>
<dbReference type="AlphaFoldDB" id="K9WIM8"/>
<dbReference type="RefSeq" id="WP_015183533.1">
    <property type="nucleotide sequence ID" value="NC_019738.1"/>
</dbReference>
<dbReference type="OrthoDB" id="2515046at2"/>
<keyword evidence="1" id="KW-1133">Transmembrane helix</keyword>
<sequence>MFQARLSDGETKEYTDLLDHNGLDWWAIRGSEWTATISEECLAVAQQPLERGKSGLTRDIVLLGVLTAIALLGAATWTQSPVASGIPQENGQIAAAK</sequence>
<accession>K9WIM8</accession>
<gene>
    <name evidence="2" type="ORF">Mic7113_3672</name>
</gene>
<keyword evidence="1" id="KW-0472">Membrane</keyword>